<accession>A0A921MQ85</accession>
<protein>
    <submittedName>
        <fullName evidence="1">Acyl carrier protein</fullName>
    </submittedName>
</protein>
<comment type="caution">
    <text evidence="1">The sequence shown here is derived from an EMBL/GenBank/DDBJ whole genome shotgun (WGS) entry which is preliminary data.</text>
</comment>
<dbReference type="Gene3D" id="1.10.1200.10">
    <property type="entry name" value="ACP-like"/>
    <property type="match status" value="1"/>
</dbReference>
<evidence type="ECO:0000313" key="1">
    <source>
        <dbReference type="EMBL" id="HJG88121.1"/>
    </source>
</evidence>
<dbReference type="Proteomes" id="UP000757103">
    <property type="component" value="Unassembled WGS sequence"/>
</dbReference>
<gene>
    <name evidence="1" type="ORF">K8U91_01400</name>
</gene>
<dbReference type="SUPFAM" id="SSF47336">
    <property type="entry name" value="ACP-like"/>
    <property type="match status" value="1"/>
</dbReference>
<reference evidence="1" key="1">
    <citation type="journal article" date="2021" name="PeerJ">
        <title>Extensive microbial diversity within the chicken gut microbiome revealed by metagenomics and culture.</title>
        <authorList>
            <person name="Gilroy R."/>
            <person name="Ravi A."/>
            <person name="Getino M."/>
            <person name="Pursley I."/>
            <person name="Horton D.L."/>
            <person name="Alikhan N.F."/>
            <person name="Baker D."/>
            <person name="Gharbi K."/>
            <person name="Hall N."/>
            <person name="Watson M."/>
            <person name="Adriaenssens E.M."/>
            <person name="Foster-Nyarko E."/>
            <person name="Jarju S."/>
            <person name="Secka A."/>
            <person name="Antonio M."/>
            <person name="Oren A."/>
            <person name="Chaudhuri R.R."/>
            <person name="La Ragione R."/>
            <person name="Hildebrand F."/>
            <person name="Pallen M.J."/>
        </authorList>
    </citation>
    <scope>NUCLEOTIDE SEQUENCE</scope>
    <source>
        <strain evidence="1">CHK121-7720</strain>
    </source>
</reference>
<dbReference type="RefSeq" id="WP_273305205.1">
    <property type="nucleotide sequence ID" value="NZ_DYUD01000009.1"/>
</dbReference>
<reference evidence="1" key="2">
    <citation type="submission" date="2021-09" db="EMBL/GenBank/DDBJ databases">
        <authorList>
            <person name="Gilroy R."/>
        </authorList>
    </citation>
    <scope>NUCLEOTIDE SEQUENCE</scope>
    <source>
        <strain evidence="1">CHK121-7720</strain>
    </source>
</reference>
<dbReference type="EMBL" id="DYUD01000009">
    <property type="protein sequence ID" value="HJG88121.1"/>
    <property type="molecule type" value="Genomic_DNA"/>
</dbReference>
<proteinExistence type="predicted"/>
<evidence type="ECO:0000313" key="2">
    <source>
        <dbReference type="Proteomes" id="UP000757103"/>
    </source>
</evidence>
<organism evidence="1 2">
    <name type="scientific">Barnesiella viscericola</name>
    <dbReference type="NCBI Taxonomy" id="397865"/>
    <lineage>
        <taxon>Bacteria</taxon>
        <taxon>Pseudomonadati</taxon>
        <taxon>Bacteroidota</taxon>
        <taxon>Bacteroidia</taxon>
        <taxon>Bacteroidales</taxon>
        <taxon>Barnesiellaceae</taxon>
        <taxon>Barnesiella</taxon>
    </lineage>
</organism>
<name>A0A921MQ85_9BACT</name>
<dbReference type="InterPro" id="IPR036736">
    <property type="entry name" value="ACP-like_sf"/>
</dbReference>
<dbReference type="AlphaFoldDB" id="A0A921MQ85"/>
<sequence length="81" mass="9594">MEENRFVQLIAGMLYRTDRNSVTPETRYKGLKEWNFLFEVSLAMMLEEEYHVEVTPEDFSSTGTLDELFRRVCAPRLVNKD</sequence>